<dbReference type="InterPro" id="IPR013126">
    <property type="entry name" value="Hsp_70_fam"/>
</dbReference>
<dbReference type="Gene3D" id="3.90.640.10">
    <property type="entry name" value="Actin, Chain A, domain 4"/>
    <property type="match status" value="1"/>
</dbReference>
<accession>A0ABP0JPH4</accession>
<keyword evidence="5" id="KW-0732">Signal</keyword>
<dbReference type="InterPro" id="IPR043129">
    <property type="entry name" value="ATPase_NBD"/>
</dbReference>
<protein>
    <submittedName>
        <fullName evidence="6">Uncharacterized protein</fullName>
    </submittedName>
</protein>
<dbReference type="SUPFAM" id="SSF53067">
    <property type="entry name" value="Actin-like ATPase domain"/>
    <property type="match status" value="2"/>
</dbReference>
<evidence type="ECO:0000256" key="5">
    <source>
        <dbReference type="SAM" id="SignalP"/>
    </source>
</evidence>
<gene>
    <name evidence="6" type="ORF">CCMP2556_LOCUS12421</name>
</gene>
<dbReference type="Proteomes" id="UP001642484">
    <property type="component" value="Unassembled WGS sequence"/>
</dbReference>
<dbReference type="Gene3D" id="3.30.420.40">
    <property type="match status" value="4"/>
</dbReference>
<keyword evidence="1 3" id="KW-0547">Nucleotide-binding</keyword>
<feature type="chain" id="PRO_5046648201" evidence="5">
    <location>
        <begin position="23"/>
        <end position="579"/>
    </location>
</feature>
<sequence>MGIMSTILSPFFALRFWTCVSACICAFQASTAFAGLLAQRCSRTALQAQEDSSPAVGLDVGTTNSAVAVRRADGRFLVVPPPGAPRGRPTMPSVVAFNSEGDSVVGLKALRVKHISQKQVVFHSMKRLLGRTYEEAHQIGLRPSELGADPSGQAREIVRLLLPGGRVISVEEVVAVLIKELVKIAENYLGQPIKRAILGVPVRWNKYQKRALEYAAELAGLETVRLVPEPELAVRAYGVRTSPNADIVTGGGNLGPRPRNFKGKVEIEATAQRLEENPYSASAEELDTFRESMKKIQNPTAKHILVADLGGGTFDVCIVRQWVEWDEIHIQFTSGDERLGGNDFDNALTTWCLKQMKPEMQRLKKWPLSRESQDELRILAKKAKERLSSSDSAEILFGPFKATVTRDNFRVICLDVLKRLLVPIREAAYGSHLRLPFESLAEEALDVAERSTKRKKRRMTERDLRTRSKQLRSKHQKGDVEDDDEIMIDEILLIGAATWNPAVREILALVTGVTPSSASIDPETSVALGAAILASIMDQQMTDMQVHSPWRSAWVEYLMKKPSLLKKFEEEQQSKMGAG</sequence>
<evidence type="ECO:0000256" key="1">
    <source>
        <dbReference type="ARBA" id="ARBA00022741"/>
    </source>
</evidence>
<feature type="signal peptide" evidence="5">
    <location>
        <begin position="1"/>
        <end position="22"/>
    </location>
</feature>
<evidence type="ECO:0000256" key="3">
    <source>
        <dbReference type="RuleBase" id="RU003322"/>
    </source>
</evidence>
<dbReference type="PRINTS" id="PR00301">
    <property type="entry name" value="HEATSHOCK70"/>
</dbReference>
<dbReference type="EMBL" id="CAXAMN010006025">
    <property type="protein sequence ID" value="CAK9016234.1"/>
    <property type="molecule type" value="Genomic_DNA"/>
</dbReference>
<feature type="region of interest" description="Disordered" evidence="4">
    <location>
        <begin position="448"/>
        <end position="479"/>
    </location>
</feature>
<evidence type="ECO:0000256" key="2">
    <source>
        <dbReference type="ARBA" id="ARBA00022840"/>
    </source>
</evidence>
<proteinExistence type="inferred from homology"/>
<evidence type="ECO:0000313" key="7">
    <source>
        <dbReference type="Proteomes" id="UP001642484"/>
    </source>
</evidence>
<comment type="similarity">
    <text evidence="3">Belongs to the heat shock protein 70 family.</text>
</comment>
<evidence type="ECO:0000256" key="4">
    <source>
        <dbReference type="SAM" id="MobiDB-lite"/>
    </source>
</evidence>
<dbReference type="Pfam" id="PF00012">
    <property type="entry name" value="HSP70"/>
    <property type="match status" value="3"/>
</dbReference>
<comment type="caution">
    <text evidence="6">The sequence shown here is derived from an EMBL/GenBank/DDBJ whole genome shotgun (WGS) entry which is preliminary data.</text>
</comment>
<reference evidence="6 7" key="1">
    <citation type="submission" date="2024-02" db="EMBL/GenBank/DDBJ databases">
        <authorList>
            <person name="Chen Y."/>
            <person name="Shah S."/>
            <person name="Dougan E. K."/>
            <person name="Thang M."/>
            <person name="Chan C."/>
        </authorList>
    </citation>
    <scope>NUCLEOTIDE SEQUENCE [LARGE SCALE GENOMIC DNA]</scope>
</reference>
<keyword evidence="2 3" id="KW-0067">ATP-binding</keyword>
<keyword evidence="7" id="KW-1185">Reference proteome</keyword>
<evidence type="ECO:0000313" key="6">
    <source>
        <dbReference type="EMBL" id="CAK9016234.1"/>
    </source>
</evidence>
<organism evidence="6 7">
    <name type="scientific">Durusdinium trenchii</name>
    <dbReference type="NCBI Taxonomy" id="1381693"/>
    <lineage>
        <taxon>Eukaryota</taxon>
        <taxon>Sar</taxon>
        <taxon>Alveolata</taxon>
        <taxon>Dinophyceae</taxon>
        <taxon>Suessiales</taxon>
        <taxon>Symbiodiniaceae</taxon>
        <taxon>Durusdinium</taxon>
    </lineage>
</organism>
<name>A0ABP0JPH4_9DINO</name>
<dbReference type="PANTHER" id="PTHR19375">
    <property type="entry name" value="HEAT SHOCK PROTEIN 70KDA"/>
    <property type="match status" value="1"/>
</dbReference>